<reference evidence="8 9" key="1">
    <citation type="submission" date="2018-06" db="EMBL/GenBank/DDBJ databases">
        <authorList>
            <consortium name="Pathogen Informatics"/>
            <person name="Doyle S."/>
        </authorList>
    </citation>
    <scope>NUCLEOTIDE SEQUENCE [LARGE SCALE GENOMIC DNA]</scope>
    <source>
        <strain evidence="8 9">NCTC12360</strain>
    </source>
</reference>
<proteinExistence type="inferred from homology"/>
<dbReference type="PROSITE" id="PS01040">
    <property type="entry name" value="SBP_BACTERIAL_5"/>
    <property type="match status" value="1"/>
</dbReference>
<feature type="region of interest" description="Disordered" evidence="5">
    <location>
        <begin position="24"/>
        <end position="47"/>
    </location>
</feature>
<feature type="signal peptide" evidence="6">
    <location>
        <begin position="1"/>
        <end position="18"/>
    </location>
</feature>
<dbReference type="PIRSF" id="PIRSF002741">
    <property type="entry name" value="MppA"/>
    <property type="match status" value="1"/>
</dbReference>
<dbReference type="EMBL" id="UFYW01000001">
    <property type="protein sequence ID" value="STD84503.1"/>
    <property type="molecule type" value="Genomic_DNA"/>
</dbReference>
<evidence type="ECO:0000256" key="4">
    <source>
        <dbReference type="ARBA" id="ARBA00022729"/>
    </source>
</evidence>
<dbReference type="InterPro" id="IPR023765">
    <property type="entry name" value="SBP_5_CS"/>
</dbReference>
<dbReference type="GO" id="GO:0015833">
    <property type="term" value="P:peptide transport"/>
    <property type="evidence" value="ECO:0007669"/>
    <property type="project" value="TreeGrafter"/>
</dbReference>
<name>A0A376H2F6_ENTGA</name>
<feature type="chain" id="PRO_5038383669" evidence="6">
    <location>
        <begin position="19"/>
        <end position="594"/>
    </location>
</feature>
<dbReference type="PROSITE" id="PS51257">
    <property type="entry name" value="PROKAR_LIPOPROTEIN"/>
    <property type="match status" value="1"/>
</dbReference>
<dbReference type="GO" id="GO:0042597">
    <property type="term" value="C:periplasmic space"/>
    <property type="evidence" value="ECO:0007669"/>
    <property type="project" value="UniProtKB-ARBA"/>
</dbReference>
<keyword evidence="9" id="KW-1185">Reference proteome</keyword>
<keyword evidence="3" id="KW-0813">Transport</keyword>
<dbReference type="PANTHER" id="PTHR30290:SF9">
    <property type="entry name" value="OLIGOPEPTIDE-BINDING PROTEIN APPA"/>
    <property type="match status" value="1"/>
</dbReference>
<dbReference type="CDD" id="cd08510">
    <property type="entry name" value="PBP2_Lactococcal_OppA_like"/>
    <property type="match status" value="1"/>
</dbReference>
<evidence type="ECO:0000256" key="5">
    <source>
        <dbReference type="SAM" id="MobiDB-lite"/>
    </source>
</evidence>
<protein>
    <submittedName>
        <fullName evidence="8">Extracellular solute-binding protein</fullName>
    </submittedName>
</protein>
<comment type="subcellular location">
    <subcellularLocation>
        <location evidence="1">Cell membrane</location>
        <topology evidence="1">Lipid-anchor</topology>
    </subcellularLocation>
</comment>
<dbReference type="RefSeq" id="WP_060813270.1">
    <property type="nucleotide sequence ID" value="NZ_JABMDB010000005.1"/>
</dbReference>
<evidence type="ECO:0000256" key="6">
    <source>
        <dbReference type="SAM" id="SignalP"/>
    </source>
</evidence>
<dbReference type="InterPro" id="IPR030678">
    <property type="entry name" value="Peptide/Ni-bd"/>
</dbReference>
<evidence type="ECO:0000313" key="8">
    <source>
        <dbReference type="EMBL" id="STD84503.1"/>
    </source>
</evidence>
<dbReference type="Proteomes" id="UP000254807">
    <property type="component" value="Unassembled WGS sequence"/>
</dbReference>
<dbReference type="Pfam" id="PF00496">
    <property type="entry name" value="SBP_bac_5"/>
    <property type="match status" value="1"/>
</dbReference>
<accession>A0A376H2F6</accession>
<dbReference type="PANTHER" id="PTHR30290">
    <property type="entry name" value="PERIPLASMIC BINDING COMPONENT OF ABC TRANSPORTER"/>
    <property type="match status" value="1"/>
</dbReference>
<dbReference type="AlphaFoldDB" id="A0A376H2F6"/>
<evidence type="ECO:0000259" key="7">
    <source>
        <dbReference type="Pfam" id="PF00496"/>
    </source>
</evidence>
<feature type="domain" description="Solute-binding protein family 5" evidence="7">
    <location>
        <begin position="110"/>
        <end position="509"/>
    </location>
</feature>
<evidence type="ECO:0000256" key="3">
    <source>
        <dbReference type="ARBA" id="ARBA00022448"/>
    </source>
</evidence>
<keyword evidence="4 6" id="KW-0732">Signal</keyword>
<evidence type="ECO:0000313" key="9">
    <source>
        <dbReference type="Proteomes" id="UP000254807"/>
    </source>
</evidence>
<organism evidence="8 9">
    <name type="scientific">Enterococcus gallinarum</name>
    <dbReference type="NCBI Taxonomy" id="1353"/>
    <lineage>
        <taxon>Bacteria</taxon>
        <taxon>Bacillati</taxon>
        <taxon>Bacillota</taxon>
        <taxon>Bacilli</taxon>
        <taxon>Lactobacillales</taxon>
        <taxon>Enterococcaceae</taxon>
        <taxon>Enterococcus</taxon>
    </lineage>
</organism>
<dbReference type="GO" id="GO:0043190">
    <property type="term" value="C:ATP-binding cassette (ABC) transporter complex"/>
    <property type="evidence" value="ECO:0007669"/>
    <property type="project" value="InterPro"/>
</dbReference>
<dbReference type="Gene3D" id="3.10.105.10">
    <property type="entry name" value="Dipeptide-binding Protein, Domain 3"/>
    <property type="match status" value="1"/>
</dbReference>
<evidence type="ECO:0000256" key="1">
    <source>
        <dbReference type="ARBA" id="ARBA00004193"/>
    </source>
</evidence>
<evidence type="ECO:0000256" key="2">
    <source>
        <dbReference type="ARBA" id="ARBA00005695"/>
    </source>
</evidence>
<comment type="similarity">
    <text evidence="2">Belongs to the bacterial solute-binding protein 5 family.</text>
</comment>
<dbReference type="SUPFAM" id="SSF53850">
    <property type="entry name" value="Periplasmic binding protein-like II"/>
    <property type="match status" value="1"/>
</dbReference>
<dbReference type="Gene3D" id="3.40.190.10">
    <property type="entry name" value="Periplasmic binding protein-like II"/>
    <property type="match status" value="1"/>
</dbReference>
<dbReference type="InterPro" id="IPR039424">
    <property type="entry name" value="SBP_5"/>
</dbReference>
<dbReference type="InterPro" id="IPR000914">
    <property type="entry name" value="SBP_5_dom"/>
</dbReference>
<sequence>MKKNIFGMVTLLSVLALAACGGNSGGTDSSGGSNSATETEDISSMPVEVKNDAEAIKGGTLDVAVVMDTQFQGLFQTEFYQDNYDSQFMQPSNESLFLTDADFRIVDGGAANLKLDEDNNTATITLRDNLKWSDGEDVTADDVIFSYEVIGNKDYTGIRYDNNFTNIVGMEDYHDGKSDTISGITKESDKVVKIQYKEVHPGMMQAGGGIWSSALPKHAFEGIAVKDMESSDPVRKTPIVFGPYVMSNIVAGESVEYVPNEYYYGGKPKMDKLSFKAVPAASIVEGLKAKQYDLALSMPTDTYPTYKDADGYQILGRPEQAYTYIGFKLGTWDDKEGKVNYNPESKMADKSLRQAMGYALDNDAVGSRFYNGLRSNATTLIPPVFGTLHDTEVKGYTQDIDKANKLLDDAGYKDVDGDGMREDKNGEKLTINFASMSGGETAQPLADYYIQQWNEIGLDVKYTTGRLIDFQAFYDKLKNDDPEIDVYQGAWGTGSDPSPTGLYGPNSAFNYTRFESDENTKLLEAIDSKDSFDEAKRKEAFDAWQEYAADEAFVIPSLYRNEVLPVSNRVKDFTWAYDADHNPWATVSVTAESR</sequence>
<dbReference type="OrthoDB" id="9796817at2"/>
<gene>
    <name evidence="8" type="primary">appA_2</name>
    <name evidence="8" type="ORF">NCTC12360_03043</name>
</gene>
<dbReference type="GO" id="GO:1904680">
    <property type="term" value="F:peptide transmembrane transporter activity"/>
    <property type="evidence" value="ECO:0007669"/>
    <property type="project" value="TreeGrafter"/>
</dbReference>